<keyword evidence="1" id="KW-0472">Membrane</keyword>
<name>A0ABW3JUX4_9FLAO</name>
<keyword evidence="1" id="KW-0812">Transmembrane</keyword>
<accession>A0ABW3JUX4</accession>
<dbReference type="Proteomes" id="UP001597062">
    <property type="component" value="Unassembled WGS sequence"/>
</dbReference>
<reference evidence="3" key="1">
    <citation type="journal article" date="2019" name="Int. J. Syst. Evol. Microbiol.">
        <title>The Global Catalogue of Microorganisms (GCM) 10K type strain sequencing project: providing services to taxonomists for standard genome sequencing and annotation.</title>
        <authorList>
            <consortium name="The Broad Institute Genomics Platform"/>
            <consortium name="The Broad Institute Genome Sequencing Center for Infectious Disease"/>
            <person name="Wu L."/>
            <person name="Ma J."/>
        </authorList>
    </citation>
    <scope>NUCLEOTIDE SEQUENCE [LARGE SCALE GENOMIC DNA]</scope>
    <source>
        <strain evidence="3">CCUG 60527</strain>
    </source>
</reference>
<dbReference type="EMBL" id="JBHTJR010000059">
    <property type="protein sequence ID" value="MFD0994242.1"/>
    <property type="molecule type" value="Genomic_DNA"/>
</dbReference>
<feature type="transmembrane region" description="Helical" evidence="1">
    <location>
        <begin position="94"/>
        <end position="113"/>
    </location>
</feature>
<keyword evidence="3" id="KW-1185">Reference proteome</keyword>
<feature type="transmembrane region" description="Helical" evidence="1">
    <location>
        <begin position="120"/>
        <end position="136"/>
    </location>
</feature>
<proteinExistence type="predicted"/>
<protein>
    <submittedName>
        <fullName evidence="2">Uncharacterized protein</fullName>
    </submittedName>
</protein>
<dbReference type="RefSeq" id="WP_386109316.1">
    <property type="nucleotide sequence ID" value="NZ_JBHTJR010000059.1"/>
</dbReference>
<feature type="transmembrane region" description="Helical" evidence="1">
    <location>
        <begin position="223"/>
        <end position="244"/>
    </location>
</feature>
<comment type="caution">
    <text evidence="2">The sequence shown here is derived from an EMBL/GenBank/DDBJ whole genome shotgun (WGS) entry which is preliminary data.</text>
</comment>
<evidence type="ECO:0000313" key="3">
    <source>
        <dbReference type="Proteomes" id="UP001597062"/>
    </source>
</evidence>
<sequence length="311" mass="35810">MENISHIISDLKYKKYNTTRIALELLKKGYSEKEIKIALLESKLKRKNNNKIIAIILIIIGVLANFYTESTYINNFFRFDFFSQADFMLFNERILKPTITISMIFLGINLLIERTRINKFLKYALIILLIVFGLTITSYYSILAIIFCGISLLLITLLELPEKIKTPELQKIFPEFNRNWDGTAGYIFLVLGIVLVYSSEISFEYIETGEKTLKASLGFIDRFILQLKPIFGILGLVTALLMSINLNKFKIALYILVGFSVIFILACLLHNEFQNLIYGCSIILITSILIYFTHRNRKANAKKTFANNTQT</sequence>
<feature type="transmembrane region" description="Helical" evidence="1">
    <location>
        <begin position="52"/>
        <end position="74"/>
    </location>
</feature>
<feature type="transmembrane region" description="Helical" evidence="1">
    <location>
        <begin position="251"/>
        <end position="270"/>
    </location>
</feature>
<feature type="transmembrane region" description="Helical" evidence="1">
    <location>
        <begin position="182"/>
        <end position="203"/>
    </location>
</feature>
<evidence type="ECO:0000313" key="2">
    <source>
        <dbReference type="EMBL" id="MFD0994242.1"/>
    </source>
</evidence>
<keyword evidence="1" id="KW-1133">Transmembrane helix</keyword>
<organism evidence="2 3">
    <name type="scientific">Tenacibaculum geojense</name>
    <dbReference type="NCBI Taxonomy" id="915352"/>
    <lineage>
        <taxon>Bacteria</taxon>
        <taxon>Pseudomonadati</taxon>
        <taxon>Bacteroidota</taxon>
        <taxon>Flavobacteriia</taxon>
        <taxon>Flavobacteriales</taxon>
        <taxon>Flavobacteriaceae</taxon>
        <taxon>Tenacibaculum</taxon>
    </lineage>
</organism>
<evidence type="ECO:0000256" key="1">
    <source>
        <dbReference type="SAM" id="Phobius"/>
    </source>
</evidence>
<gene>
    <name evidence="2" type="ORF">ACFQ1U_13625</name>
</gene>
<feature type="transmembrane region" description="Helical" evidence="1">
    <location>
        <begin position="276"/>
        <end position="293"/>
    </location>
</feature>